<protein>
    <submittedName>
        <fullName evidence="1">Bacteriophage lambda head decoration protein D</fullName>
    </submittedName>
</protein>
<evidence type="ECO:0000313" key="2">
    <source>
        <dbReference type="Proteomes" id="UP000239736"/>
    </source>
</evidence>
<dbReference type="Proteomes" id="UP000239736">
    <property type="component" value="Unassembled WGS sequence"/>
</dbReference>
<keyword evidence="2" id="KW-1185">Reference proteome</keyword>
<gene>
    <name evidence="1" type="ORF">LV82_02560</name>
</gene>
<dbReference type="InterPro" id="IPR004195">
    <property type="entry name" value="Head_decoration_D"/>
</dbReference>
<dbReference type="AlphaFoldDB" id="A0A2S5JEE2"/>
<dbReference type="RefSeq" id="WP_104072267.1">
    <property type="nucleotide sequence ID" value="NZ_PRDS01000009.1"/>
</dbReference>
<proteinExistence type="predicted"/>
<name>A0A2S5JEE2_9RHOB</name>
<accession>A0A2S5JEE2</accession>
<reference evidence="1 2" key="1">
    <citation type="submission" date="2018-01" db="EMBL/GenBank/DDBJ databases">
        <title>Genomic Encyclopedia of Archaeal and Bacterial Type Strains, Phase II (KMG-II): from individual species to whole genera.</title>
        <authorList>
            <person name="Goeker M."/>
        </authorList>
    </citation>
    <scope>NUCLEOTIDE SEQUENCE [LARGE SCALE GENOMIC DNA]</scope>
    <source>
        <strain evidence="1 2">DSM 12048</strain>
    </source>
</reference>
<dbReference type="OrthoDB" id="7358956at2"/>
<sequence length="124" mass="12615">MPTILKQTASDFVKYEAPMGYSRDDVTVVAGQNLTAGTVVGRITASGKIKAWDPAATDGSETAIGVMAANADATNGDVQSVIVARHAIVVDSDNLVWAGSPTQAQKDAAIASLAASGILARKTA</sequence>
<evidence type="ECO:0000313" key="1">
    <source>
        <dbReference type="EMBL" id="PPB79769.1"/>
    </source>
</evidence>
<dbReference type="Gene3D" id="2.40.300.10">
    <property type="entry name" value="Head decoration protein D"/>
    <property type="match status" value="1"/>
</dbReference>
<dbReference type="Pfam" id="PF02924">
    <property type="entry name" value="HDPD"/>
    <property type="match status" value="1"/>
</dbReference>
<comment type="caution">
    <text evidence="1">The sequence shown here is derived from an EMBL/GenBank/DDBJ whole genome shotgun (WGS) entry which is preliminary data.</text>
</comment>
<dbReference type="EMBL" id="PRDS01000009">
    <property type="protein sequence ID" value="PPB79769.1"/>
    <property type="molecule type" value="Genomic_DNA"/>
</dbReference>
<organism evidence="1 2">
    <name type="scientific">Albidovulum inexpectatum</name>
    <dbReference type="NCBI Taxonomy" id="196587"/>
    <lineage>
        <taxon>Bacteria</taxon>
        <taxon>Pseudomonadati</taxon>
        <taxon>Pseudomonadota</taxon>
        <taxon>Alphaproteobacteria</taxon>
        <taxon>Rhodobacterales</taxon>
        <taxon>Paracoccaceae</taxon>
        <taxon>Albidovulum</taxon>
    </lineage>
</organism>